<reference evidence="1" key="1">
    <citation type="submission" date="2022-02" db="EMBL/GenBank/DDBJ databases">
        <title>Plant Genome Project.</title>
        <authorList>
            <person name="Zhang R.-G."/>
        </authorList>
    </citation>
    <scope>NUCLEOTIDE SEQUENCE</scope>
    <source>
        <strain evidence="1">AT1</strain>
    </source>
</reference>
<sequence>MAAAAAPPPSYRYSYSFRQDESIIPTRVFLHDVPYDGFWIKFWFYYKLEKPVNGDSEDVIDEVVLDSYDLLWFWCRDQYLGGSSSVERDFDTLFLDLPQSVGQSIKDDMLKFVHSMVNDPKNVHRAVLPLVVEIEIITRQSPGESEDDAIARALRGSMGPDNGYNGSASAGESSVVEAVGKVTLDHDNLPSSANQCAICLDTIFAGIKNVTGLPCSHIYHTNCIARWLRKSNSCPLCRIYVKKIKAVLNIFIPLRGKVGYMVLWLVCEREGGGFKQRRRIEGTNALSNLHLLLLTMWLLPLSVGPALLEEIPYFGHQLLLTSSFKSGEGQRGNNWVLKILHVRREAAKGVEVEDDFREKEERGSGGADGDDQRTEECSCSDREERCDLCGVDDDDDERIEFDRESFSKLLKRVSLADARLLGKEKLYALVSPLKKEKLLLHSSSNLASLTDPLNLQYLIYAFFFHFCLYLQYKGSYFQEGEELKLQMGVESAFRRAIATLVDWIDSEVNLIVTIPTEIDLTEGFGVAADLAILCNILV</sequence>
<proteinExistence type="predicted"/>
<protein>
    <submittedName>
        <fullName evidence="1">Uncharacterized protein</fullName>
    </submittedName>
</protein>
<dbReference type="Proteomes" id="UP001062846">
    <property type="component" value="Chromosome 11"/>
</dbReference>
<evidence type="ECO:0000313" key="1">
    <source>
        <dbReference type="EMBL" id="KAI8532464.1"/>
    </source>
</evidence>
<dbReference type="EMBL" id="CM046398">
    <property type="protein sequence ID" value="KAI8532464.1"/>
    <property type="molecule type" value="Genomic_DNA"/>
</dbReference>
<keyword evidence="2" id="KW-1185">Reference proteome</keyword>
<gene>
    <name evidence="1" type="ORF">RHMOL_Rhmol11G0216300</name>
</gene>
<name>A0ACC0LVU3_RHOML</name>
<comment type="caution">
    <text evidence="1">The sequence shown here is derived from an EMBL/GenBank/DDBJ whole genome shotgun (WGS) entry which is preliminary data.</text>
</comment>
<organism evidence="1 2">
    <name type="scientific">Rhododendron molle</name>
    <name type="common">Chinese azalea</name>
    <name type="synonym">Azalea mollis</name>
    <dbReference type="NCBI Taxonomy" id="49168"/>
    <lineage>
        <taxon>Eukaryota</taxon>
        <taxon>Viridiplantae</taxon>
        <taxon>Streptophyta</taxon>
        <taxon>Embryophyta</taxon>
        <taxon>Tracheophyta</taxon>
        <taxon>Spermatophyta</taxon>
        <taxon>Magnoliopsida</taxon>
        <taxon>eudicotyledons</taxon>
        <taxon>Gunneridae</taxon>
        <taxon>Pentapetalae</taxon>
        <taxon>asterids</taxon>
        <taxon>Ericales</taxon>
        <taxon>Ericaceae</taxon>
        <taxon>Ericoideae</taxon>
        <taxon>Rhodoreae</taxon>
        <taxon>Rhododendron</taxon>
    </lineage>
</organism>
<accession>A0ACC0LVU3</accession>
<evidence type="ECO:0000313" key="2">
    <source>
        <dbReference type="Proteomes" id="UP001062846"/>
    </source>
</evidence>